<dbReference type="PANTHER" id="PTHR11461">
    <property type="entry name" value="SERINE PROTEASE INHIBITOR, SERPIN"/>
    <property type="match status" value="1"/>
</dbReference>
<reference evidence="4" key="1">
    <citation type="submission" date="2025-08" db="UniProtKB">
        <authorList>
            <consortium name="Ensembl"/>
        </authorList>
    </citation>
    <scope>IDENTIFICATION</scope>
</reference>
<comment type="similarity">
    <text evidence="1">Belongs to the serpin family.</text>
</comment>
<proteinExistence type="inferred from homology"/>
<feature type="chain" id="PRO_5034600874" evidence="2">
    <location>
        <begin position="16"/>
        <end position="423"/>
    </location>
</feature>
<dbReference type="OMA" id="METFHIN"/>
<dbReference type="FunFam" id="3.30.497.10:FF:000001">
    <property type="entry name" value="Serine protease inhibitor"/>
    <property type="match status" value="1"/>
</dbReference>
<dbReference type="InterPro" id="IPR036186">
    <property type="entry name" value="Serpin_sf"/>
</dbReference>
<evidence type="ECO:0000256" key="1">
    <source>
        <dbReference type="RuleBase" id="RU000411"/>
    </source>
</evidence>
<sequence>MKAGFLLVLFELSVGFCSLTGTEERSEVETQQVLLSSPMPDLFEGASTIRFSLHNFTRKNTDFGFNLYRKIALKHDNNVFFSPLSLSFALAAFLQASKGETYSQIVRSLNLHLLDDHDNQFPFLFQQLRDNITKNEELVLLQDSFSFIQKDFQIKNYFHNWSKQYFDMEILPVDFQNSTLAKNIINQHIKQKTKGKIPVLFDEVDKFATIIMVNYILFKGKWLQPFPNKGTELETFYIDNYKTVQVPMMFKTDRVASTYDTNLRCIVLKLPYQGNAYMLVVIPFRDSDYMSLEDHLTNELVEFWLKTMKTRKMDIFFPKFKLDQKYYMDQLLQDLGIKDLFSSKADLSHLTDQKNVKVSQMLQRAVIEVDERGTEAAAASGSEIIAYSMPPIIRVNRPFLFMIFDGSVNALLFMGRVTNPTEL</sequence>
<dbReference type="GeneTree" id="ENSGT00940000159462"/>
<evidence type="ECO:0000259" key="3">
    <source>
        <dbReference type="SMART" id="SM00093"/>
    </source>
</evidence>
<reference evidence="4" key="2">
    <citation type="submission" date="2025-09" db="UniProtKB">
        <authorList>
            <consortium name="Ensembl"/>
        </authorList>
    </citation>
    <scope>IDENTIFICATION</scope>
</reference>
<protein>
    <submittedName>
        <fullName evidence="4">Serpin family A member 10</fullName>
    </submittedName>
</protein>
<feature type="domain" description="Serpin" evidence="3">
    <location>
        <begin position="65"/>
        <end position="420"/>
    </location>
</feature>
<evidence type="ECO:0000256" key="2">
    <source>
        <dbReference type="SAM" id="SignalP"/>
    </source>
</evidence>
<evidence type="ECO:0000313" key="5">
    <source>
        <dbReference type="Proteomes" id="UP000694421"/>
    </source>
</evidence>
<dbReference type="InterPro" id="IPR033835">
    <property type="entry name" value="PZI_serpin_dom"/>
</dbReference>
<feature type="signal peptide" evidence="2">
    <location>
        <begin position="1"/>
        <end position="15"/>
    </location>
</feature>
<evidence type="ECO:0000313" key="4">
    <source>
        <dbReference type="Ensembl" id="ENSSMRP00000017857.1"/>
    </source>
</evidence>
<dbReference type="SMART" id="SM00093">
    <property type="entry name" value="SERPIN"/>
    <property type="match status" value="1"/>
</dbReference>
<name>A0A8D0C5S2_SALMN</name>
<dbReference type="Gene3D" id="3.30.497.10">
    <property type="entry name" value="Antithrombin, subunit I, domain 2"/>
    <property type="match status" value="1"/>
</dbReference>
<dbReference type="GO" id="GO:0007596">
    <property type="term" value="P:blood coagulation"/>
    <property type="evidence" value="ECO:0007669"/>
    <property type="project" value="InterPro"/>
</dbReference>
<dbReference type="PANTHER" id="PTHR11461:SF191">
    <property type="entry name" value="PROTEIN Z-DEPENDENT PROTEASE INHIBITOR"/>
    <property type="match status" value="1"/>
</dbReference>
<dbReference type="Gene3D" id="2.30.39.10">
    <property type="entry name" value="Alpha-1-antitrypsin, domain 1"/>
    <property type="match status" value="1"/>
</dbReference>
<dbReference type="PROSITE" id="PS00284">
    <property type="entry name" value="SERPIN"/>
    <property type="match status" value="1"/>
</dbReference>
<dbReference type="CDD" id="cd02055">
    <property type="entry name" value="serpinA10_PZI"/>
    <property type="match status" value="1"/>
</dbReference>
<dbReference type="InterPro" id="IPR042185">
    <property type="entry name" value="Serpin_sf_2"/>
</dbReference>
<dbReference type="SUPFAM" id="SSF56574">
    <property type="entry name" value="Serpins"/>
    <property type="match status" value="1"/>
</dbReference>
<keyword evidence="5" id="KW-1185">Reference proteome</keyword>
<keyword evidence="2" id="KW-0732">Signal</keyword>
<dbReference type="InterPro" id="IPR023796">
    <property type="entry name" value="Serpin_dom"/>
</dbReference>
<dbReference type="InterPro" id="IPR042178">
    <property type="entry name" value="Serpin_sf_1"/>
</dbReference>
<dbReference type="InterPro" id="IPR023795">
    <property type="entry name" value="Serpin_CS"/>
</dbReference>
<accession>A0A8D0C5S2</accession>
<dbReference type="Proteomes" id="UP000694421">
    <property type="component" value="Unplaced"/>
</dbReference>
<dbReference type="AlphaFoldDB" id="A0A8D0C5S2"/>
<dbReference type="GO" id="GO:0004867">
    <property type="term" value="F:serine-type endopeptidase inhibitor activity"/>
    <property type="evidence" value="ECO:0007669"/>
    <property type="project" value="InterPro"/>
</dbReference>
<dbReference type="InterPro" id="IPR000215">
    <property type="entry name" value="Serpin_fam"/>
</dbReference>
<dbReference type="Ensembl" id="ENSSMRT00000020904.1">
    <property type="protein sequence ID" value="ENSSMRP00000017857.1"/>
    <property type="gene ID" value="ENSSMRG00000013926.1"/>
</dbReference>
<dbReference type="GO" id="GO:0005615">
    <property type="term" value="C:extracellular space"/>
    <property type="evidence" value="ECO:0007669"/>
    <property type="project" value="InterPro"/>
</dbReference>
<organism evidence="4 5">
    <name type="scientific">Salvator merianae</name>
    <name type="common">Argentine black and white tegu</name>
    <name type="synonym">Tupinambis merianae</name>
    <dbReference type="NCBI Taxonomy" id="96440"/>
    <lineage>
        <taxon>Eukaryota</taxon>
        <taxon>Metazoa</taxon>
        <taxon>Chordata</taxon>
        <taxon>Craniata</taxon>
        <taxon>Vertebrata</taxon>
        <taxon>Euteleostomi</taxon>
        <taxon>Lepidosauria</taxon>
        <taxon>Squamata</taxon>
        <taxon>Bifurcata</taxon>
        <taxon>Unidentata</taxon>
        <taxon>Episquamata</taxon>
        <taxon>Laterata</taxon>
        <taxon>Teiioidea</taxon>
        <taxon>Teiidae</taxon>
        <taxon>Salvator</taxon>
    </lineage>
</organism>
<dbReference type="Pfam" id="PF00079">
    <property type="entry name" value="Serpin"/>
    <property type="match status" value="1"/>
</dbReference>